<dbReference type="OMA" id="VIMGHWS"/>
<feature type="transmembrane region" description="Helical" evidence="1">
    <location>
        <begin position="204"/>
        <end position="230"/>
    </location>
</feature>
<dbReference type="HOGENOM" id="CLU_059054_0_0_1"/>
<dbReference type="AlphaFoldDB" id="A0A066V152"/>
<accession>A0A066V152</accession>
<feature type="transmembrane region" description="Helical" evidence="1">
    <location>
        <begin position="15"/>
        <end position="33"/>
    </location>
</feature>
<feature type="non-terminal residue" evidence="2">
    <location>
        <position position="263"/>
    </location>
</feature>
<dbReference type="Proteomes" id="UP000027361">
    <property type="component" value="Unassembled WGS sequence"/>
</dbReference>
<keyword evidence="1" id="KW-0472">Membrane</keyword>
<keyword evidence="1" id="KW-0812">Transmembrane</keyword>
<proteinExistence type="predicted"/>
<gene>
    <name evidence="2" type="ORF">K437DRAFT_213126</name>
</gene>
<dbReference type="GeneID" id="25262106"/>
<feature type="transmembrane region" description="Helical" evidence="1">
    <location>
        <begin position="173"/>
        <end position="192"/>
    </location>
</feature>
<feature type="transmembrane region" description="Helical" evidence="1">
    <location>
        <begin position="118"/>
        <end position="138"/>
    </location>
</feature>
<evidence type="ECO:0000256" key="1">
    <source>
        <dbReference type="SAM" id="Phobius"/>
    </source>
</evidence>
<reference evidence="2 3" key="1">
    <citation type="submission" date="2014-05" db="EMBL/GenBank/DDBJ databases">
        <title>Draft genome sequence of a rare smut relative, Tilletiaria anomala UBC 951.</title>
        <authorList>
            <consortium name="DOE Joint Genome Institute"/>
            <person name="Toome M."/>
            <person name="Kuo A."/>
            <person name="Henrissat B."/>
            <person name="Lipzen A."/>
            <person name="Tritt A."/>
            <person name="Yoshinaga Y."/>
            <person name="Zane M."/>
            <person name="Barry K."/>
            <person name="Grigoriev I.V."/>
            <person name="Spatafora J.W."/>
            <person name="Aimea M.C."/>
        </authorList>
    </citation>
    <scope>NUCLEOTIDE SEQUENCE [LARGE SCALE GENOMIC DNA]</scope>
    <source>
        <strain evidence="2 3">UBC 951</strain>
    </source>
</reference>
<organism evidence="2 3">
    <name type="scientific">Tilletiaria anomala (strain ATCC 24038 / CBS 436.72 / UBC 951)</name>
    <dbReference type="NCBI Taxonomy" id="1037660"/>
    <lineage>
        <taxon>Eukaryota</taxon>
        <taxon>Fungi</taxon>
        <taxon>Dikarya</taxon>
        <taxon>Basidiomycota</taxon>
        <taxon>Ustilaginomycotina</taxon>
        <taxon>Exobasidiomycetes</taxon>
        <taxon>Georgefischeriales</taxon>
        <taxon>Tilletiariaceae</taxon>
        <taxon>Tilletiaria</taxon>
    </lineage>
</organism>
<feature type="transmembrane region" description="Helical" evidence="1">
    <location>
        <begin position="54"/>
        <end position="76"/>
    </location>
</feature>
<protein>
    <submittedName>
        <fullName evidence="2">Uncharacterized protein</fullName>
    </submittedName>
</protein>
<dbReference type="RefSeq" id="XP_013239790.1">
    <property type="nucleotide sequence ID" value="XM_013384336.1"/>
</dbReference>
<feature type="transmembrane region" description="Helical" evidence="1">
    <location>
        <begin position="236"/>
        <end position="255"/>
    </location>
</feature>
<name>A0A066V152_TILAU</name>
<dbReference type="EMBL" id="JMSN01000215">
    <property type="protein sequence ID" value="KDN35427.1"/>
    <property type="molecule type" value="Genomic_DNA"/>
</dbReference>
<comment type="caution">
    <text evidence="2">The sequence shown here is derived from an EMBL/GenBank/DDBJ whole genome shotgun (WGS) entry which is preliminary data.</text>
</comment>
<feature type="transmembrane region" description="Helical" evidence="1">
    <location>
        <begin position="88"/>
        <end position="106"/>
    </location>
</feature>
<dbReference type="OrthoDB" id="3197626at2759"/>
<keyword evidence="3" id="KW-1185">Reference proteome</keyword>
<evidence type="ECO:0000313" key="2">
    <source>
        <dbReference type="EMBL" id="KDN35427.1"/>
    </source>
</evidence>
<dbReference type="InParanoid" id="A0A066V152"/>
<keyword evidence="1" id="KW-1133">Transmembrane helix</keyword>
<sequence>MPDWTSTVEIKRDHSVAVAFLWMSIGIALYDHVRFASFDWSILAGQRDRRWPQLFYFGAKLSWWGYIAVSVAISYTTTEINCQGMMDAVEIFMGLITTMCSALLACRTVCFWHGKARTIISVLLVILTTCLAAAWMVGVPDVTAVWVPGGSDDPWTSGACAVTDVPMQYSAKYIVTIFFDFIVFALTLVGVVRMKSTSRIGELLVQQGALYFIATFLVNAVITSLCLARLNPMMSLIAAVPSSCVSLLAATHLYVDLAEQALP</sequence>
<evidence type="ECO:0000313" key="3">
    <source>
        <dbReference type="Proteomes" id="UP000027361"/>
    </source>
</evidence>